<dbReference type="RefSeq" id="WP_125599394.1">
    <property type="nucleotide sequence ID" value="NZ_JBHSSM010000014.1"/>
</dbReference>
<organism evidence="2 3">
    <name type="scientific">Lapidilactobacillus achengensis</name>
    <dbReference type="NCBI Taxonomy" id="2486000"/>
    <lineage>
        <taxon>Bacteria</taxon>
        <taxon>Bacillati</taxon>
        <taxon>Bacillota</taxon>
        <taxon>Bacilli</taxon>
        <taxon>Lactobacillales</taxon>
        <taxon>Lactobacillaceae</taxon>
        <taxon>Lapidilactobacillus</taxon>
    </lineage>
</organism>
<keyword evidence="3" id="KW-1185">Reference proteome</keyword>
<dbReference type="EMBL" id="JBHSSM010000014">
    <property type="protein sequence ID" value="MFC6314709.1"/>
    <property type="molecule type" value="Genomic_DNA"/>
</dbReference>
<sequence length="74" mass="8184">MLEVKTVSRGNSLALSLPSNSGFKIEKDQRWLMIPSADGTSFTLVPRIEDPYARPAAGEPMAEEWADADFNEVE</sequence>
<evidence type="ECO:0000313" key="3">
    <source>
        <dbReference type="Proteomes" id="UP001596310"/>
    </source>
</evidence>
<reference evidence="3" key="1">
    <citation type="journal article" date="2019" name="Int. J. Syst. Evol. Microbiol.">
        <title>The Global Catalogue of Microorganisms (GCM) 10K type strain sequencing project: providing services to taxonomists for standard genome sequencing and annotation.</title>
        <authorList>
            <consortium name="The Broad Institute Genomics Platform"/>
            <consortium name="The Broad Institute Genome Sequencing Center for Infectious Disease"/>
            <person name="Wu L."/>
            <person name="Ma J."/>
        </authorList>
    </citation>
    <scope>NUCLEOTIDE SEQUENCE [LARGE SCALE GENOMIC DNA]</scope>
    <source>
        <strain evidence="3">CCM 8897</strain>
    </source>
</reference>
<comment type="caution">
    <text evidence="2">The sequence shown here is derived from an EMBL/GenBank/DDBJ whole genome shotgun (WGS) entry which is preliminary data.</text>
</comment>
<evidence type="ECO:0000256" key="1">
    <source>
        <dbReference type="SAM" id="MobiDB-lite"/>
    </source>
</evidence>
<dbReference type="NCBIfam" id="NF047400">
    <property type="entry name" value="MazE_PemI_antitoxin"/>
    <property type="match status" value="1"/>
</dbReference>
<feature type="region of interest" description="Disordered" evidence="1">
    <location>
        <begin position="55"/>
        <end position="74"/>
    </location>
</feature>
<dbReference type="Proteomes" id="UP001596310">
    <property type="component" value="Unassembled WGS sequence"/>
</dbReference>
<accession>A0ABW1UL89</accession>
<gene>
    <name evidence="2" type="primary">mazE</name>
    <name evidence="2" type="synonym">pemI</name>
    <name evidence="2" type="ORF">ACFQHW_03900</name>
</gene>
<name>A0ABW1UL89_9LACO</name>
<evidence type="ECO:0000313" key="2">
    <source>
        <dbReference type="EMBL" id="MFC6314709.1"/>
    </source>
</evidence>
<proteinExistence type="predicted"/>
<protein>
    <submittedName>
        <fullName evidence="2">Type II toxin-antitoxin system PemI/MazE family antitoxin</fullName>
    </submittedName>
</protein>
<feature type="compositionally biased region" description="Acidic residues" evidence="1">
    <location>
        <begin position="61"/>
        <end position="74"/>
    </location>
</feature>